<dbReference type="Pfam" id="PF01535">
    <property type="entry name" value="PPR"/>
    <property type="match status" value="7"/>
</dbReference>
<reference evidence="4 5" key="1">
    <citation type="submission" date="2019-12" db="EMBL/GenBank/DDBJ databases">
        <authorList>
            <person name="Alioto T."/>
            <person name="Alioto T."/>
            <person name="Gomez Garrido J."/>
        </authorList>
    </citation>
    <scope>NUCLEOTIDE SEQUENCE [LARGE SCALE GENOMIC DNA]</scope>
</reference>
<name>A0A8S0UXK5_OLEEU</name>
<dbReference type="GO" id="GO:0003729">
    <property type="term" value="F:mRNA binding"/>
    <property type="evidence" value="ECO:0007669"/>
    <property type="project" value="UniProtKB-ARBA"/>
</dbReference>
<dbReference type="NCBIfam" id="TIGR00756">
    <property type="entry name" value="PPR"/>
    <property type="match status" value="4"/>
</dbReference>
<keyword evidence="2" id="KW-0677">Repeat</keyword>
<accession>A0A8S0UXK5</accession>
<dbReference type="PANTHER" id="PTHR47926">
    <property type="entry name" value="PENTATRICOPEPTIDE REPEAT-CONTAINING PROTEIN"/>
    <property type="match status" value="1"/>
</dbReference>
<dbReference type="EMBL" id="CACTIH010009060">
    <property type="protein sequence ID" value="CAA3021816.1"/>
    <property type="molecule type" value="Genomic_DNA"/>
</dbReference>
<dbReference type="Gramene" id="OE9A096947T1">
    <property type="protein sequence ID" value="OE9A096947C1"/>
    <property type="gene ID" value="OE9A096947"/>
</dbReference>
<dbReference type="Gene3D" id="1.25.40.10">
    <property type="entry name" value="Tetratricopeptide repeat domain"/>
    <property type="match status" value="4"/>
</dbReference>
<evidence type="ECO:0000313" key="4">
    <source>
        <dbReference type="EMBL" id="CAA3021816.1"/>
    </source>
</evidence>
<dbReference type="GO" id="GO:0009451">
    <property type="term" value="P:RNA modification"/>
    <property type="evidence" value="ECO:0007669"/>
    <property type="project" value="InterPro"/>
</dbReference>
<dbReference type="InterPro" id="IPR046848">
    <property type="entry name" value="E_motif"/>
</dbReference>
<evidence type="ECO:0000256" key="3">
    <source>
        <dbReference type="PROSITE-ProRule" id="PRU00708"/>
    </source>
</evidence>
<comment type="similarity">
    <text evidence="1">Belongs to the PPR family. PCMP-H subfamily.</text>
</comment>
<dbReference type="OrthoDB" id="185373at2759"/>
<organism evidence="4 5">
    <name type="scientific">Olea europaea subsp. europaea</name>
    <dbReference type="NCBI Taxonomy" id="158383"/>
    <lineage>
        <taxon>Eukaryota</taxon>
        <taxon>Viridiplantae</taxon>
        <taxon>Streptophyta</taxon>
        <taxon>Embryophyta</taxon>
        <taxon>Tracheophyta</taxon>
        <taxon>Spermatophyta</taxon>
        <taxon>Magnoliopsida</taxon>
        <taxon>eudicotyledons</taxon>
        <taxon>Gunneridae</taxon>
        <taxon>Pentapetalae</taxon>
        <taxon>asterids</taxon>
        <taxon>lamiids</taxon>
        <taxon>Lamiales</taxon>
        <taxon>Oleaceae</taxon>
        <taxon>Oleeae</taxon>
        <taxon>Olea</taxon>
    </lineage>
</organism>
<keyword evidence="5" id="KW-1185">Reference proteome</keyword>
<dbReference type="PROSITE" id="PS51375">
    <property type="entry name" value="PPR"/>
    <property type="match status" value="4"/>
</dbReference>
<dbReference type="PANTHER" id="PTHR47926:SF452">
    <property type="entry name" value="PENTATRICOPEPTIDE REPEAT-CONTAINING PROTEIN"/>
    <property type="match status" value="1"/>
</dbReference>
<feature type="repeat" description="PPR" evidence="3">
    <location>
        <begin position="272"/>
        <end position="307"/>
    </location>
</feature>
<dbReference type="AlphaFoldDB" id="A0A8S0UXK5"/>
<feature type="repeat" description="PPR" evidence="3">
    <location>
        <begin position="37"/>
        <end position="71"/>
    </location>
</feature>
<dbReference type="FunFam" id="1.25.40.10:FF:000196">
    <property type="entry name" value="Pentatricopeptide repeat-containing protein At4g14850"/>
    <property type="match status" value="1"/>
</dbReference>
<dbReference type="Proteomes" id="UP000594638">
    <property type="component" value="Unassembled WGS sequence"/>
</dbReference>
<sequence length="593" mass="65908">MLAESVASLLHHCAKTRGFRHGISLHATAIKAGIQSEVYIGNHILNFYAKCGHIDSAYSVFDEMSHKNLITWSAMISGSDQARKSHSTLELYLQMQKYHKPNDFIFASALSSCAALKELKLGQQIHAQVVKLGYQFVCFAVNSLILMYMKCGMCSNALSIFSDCSISGFLSFVSYNVAITGAMENERAEKGFEIFKLMGRQGLVPDCFTFAGLLGGSEPTYDLSVGMQLHCQMVKLGLDYTNFTGNTLIAMYSKFHLIEEAEMVFRLIRGRDVISWNTLLSACCHCDDESKSLSIFGEMLMDTNVKADDFTYASVLSAAAGLASMRHGMEIHAHLIRTRSEWDLGVANALVNMYSKSGCIGYAYTVFDRTKYHNLVSWNSIIAGFANHGLAGRAMELYEEMRGEGLKPDSVTFLGLLIACNHSGLANEGQYFFNSMTQVYEITPDIEHFCCLVDLLGRAGRVKEALDYMSRFPFGDDPIVLGCLLSACRLHGDVIAGEQLARRLLKLQPITTSPYVLLANLYASNGKWDNVAMARKLLQGSRLKKEPGRSLIEVKGSVEMFMVGDFSHSRIEEIVNLLCTLDWTGEENLLTYW</sequence>
<dbReference type="Pfam" id="PF13041">
    <property type="entry name" value="PPR_2"/>
    <property type="match status" value="1"/>
</dbReference>
<dbReference type="InterPro" id="IPR011990">
    <property type="entry name" value="TPR-like_helical_dom_sf"/>
</dbReference>
<comment type="caution">
    <text evidence="4">The sequence shown here is derived from an EMBL/GenBank/DDBJ whole genome shotgun (WGS) entry which is preliminary data.</text>
</comment>
<dbReference type="FunFam" id="1.25.40.10:FF:000351">
    <property type="entry name" value="Pentatricopeptide repeat-containing protein"/>
    <property type="match status" value="1"/>
</dbReference>
<dbReference type="InterPro" id="IPR046960">
    <property type="entry name" value="PPR_At4g14850-like_plant"/>
</dbReference>
<evidence type="ECO:0000313" key="5">
    <source>
        <dbReference type="Proteomes" id="UP000594638"/>
    </source>
</evidence>
<dbReference type="Pfam" id="PF20431">
    <property type="entry name" value="E_motif"/>
    <property type="match status" value="1"/>
</dbReference>
<evidence type="ECO:0000256" key="1">
    <source>
        <dbReference type="ARBA" id="ARBA00006643"/>
    </source>
</evidence>
<evidence type="ECO:0000256" key="2">
    <source>
        <dbReference type="ARBA" id="ARBA00022737"/>
    </source>
</evidence>
<proteinExistence type="inferred from homology"/>
<dbReference type="FunFam" id="1.25.40.10:FF:000690">
    <property type="entry name" value="Pentatricopeptide repeat-containing protein"/>
    <property type="match status" value="1"/>
</dbReference>
<dbReference type="InterPro" id="IPR002885">
    <property type="entry name" value="PPR_rpt"/>
</dbReference>
<protein>
    <submittedName>
        <fullName evidence="4">Pentatricopeptide repeat-containing At4g33170-like</fullName>
    </submittedName>
</protein>
<gene>
    <name evidence="4" type="ORF">OLEA9_A096947</name>
</gene>
<feature type="repeat" description="PPR" evidence="3">
    <location>
        <begin position="374"/>
        <end position="408"/>
    </location>
</feature>
<feature type="repeat" description="PPR" evidence="3">
    <location>
        <begin position="171"/>
        <end position="205"/>
    </location>
</feature>